<evidence type="ECO:0000313" key="6">
    <source>
        <dbReference type="Proteomes" id="UP000799421"/>
    </source>
</evidence>
<name>A0A6A7BT99_9PEZI</name>
<keyword evidence="1" id="KW-0547">Nucleotide-binding</keyword>
<dbReference type="Proteomes" id="UP000799421">
    <property type="component" value="Unassembled WGS sequence"/>
</dbReference>
<sequence>MSRSWTRTYQTLQQPIIQISNATFYRQSADTSEAIFPGLNFTLSRNSDCWSVISPSSVARTTFLRVLAGHYVCSPPRARTYPSVTKSLPQAIRYVGFDTDRGGNSVRGAYLSARYESRREETDFSVLDYLLGHTELNPLDRPVSDESLELLDKVVKLLNLENLLQMPFSNLSNGQTRRSRIARSLLDRPEALLLDGPFMGLDPNTSLKMSSVLKQVSEQQTPRLVMSLRPEDKIPEWVTHVVLVNDGLRIVSLGKKGIISKTTPTQPAPTQPPKPTLPAPPLGEPLVEMRGVKVSYGTNTVLGAWGNGLWWTLHRGQRYGIFGPNGSGKTTLLSLITSDHPQTYSLPIKVFGRSRLPAQGERGISVFDLQRRIGHSSPEVHAFFPKHLHVRRALESAWGDAPLSRPVLDEEQTRRVDAVLRYFAWALDPEGGVDATQPADIAWARETPFGELSFSSQRLLLFLRAVIHSPDLVILDEALSGIDARVRDAAMLFLSHGFTREDNDTRFANVEFRGLTPHQALVVISHSKEDVPDCVKEWITLPEPGTGKEPRMGVLEEPLRVKGEGWDEIWDVGR</sequence>
<dbReference type="InterPro" id="IPR003593">
    <property type="entry name" value="AAA+_ATPase"/>
</dbReference>
<proteinExistence type="predicted"/>
<accession>A0A6A7BT99</accession>
<dbReference type="AlphaFoldDB" id="A0A6A7BT99"/>
<dbReference type="PANTHER" id="PTHR43514:SF4">
    <property type="entry name" value="ABC TRANSPORTER I FAMILY MEMBER 10"/>
    <property type="match status" value="1"/>
</dbReference>
<dbReference type="GO" id="GO:0005739">
    <property type="term" value="C:mitochondrion"/>
    <property type="evidence" value="ECO:0007669"/>
    <property type="project" value="TreeGrafter"/>
</dbReference>
<dbReference type="InterPro" id="IPR050334">
    <property type="entry name" value="Molybdenum_import_ModC"/>
</dbReference>
<feature type="compositionally biased region" description="Pro residues" evidence="3">
    <location>
        <begin position="266"/>
        <end position="280"/>
    </location>
</feature>
<dbReference type="InterPro" id="IPR003439">
    <property type="entry name" value="ABC_transporter-like_ATP-bd"/>
</dbReference>
<dbReference type="GO" id="GO:0016887">
    <property type="term" value="F:ATP hydrolysis activity"/>
    <property type="evidence" value="ECO:0007669"/>
    <property type="project" value="InterPro"/>
</dbReference>
<dbReference type="Pfam" id="PF00005">
    <property type="entry name" value="ABC_tran"/>
    <property type="match status" value="1"/>
</dbReference>
<feature type="domain" description="ABC transporter" evidence="4">
    <location>
        <begin position="17"/>
        <end position="271"/>
    </location>
</feature>
<dbReference type="GO" id="GO:0005524">
    <property type="term" value="F:ATP binding"/>
    <property type="evidence" value="ECO:0007669"/>
    <property type="project" value="UniProtKB-KW"/>
</dbReference>
<evidence type="ECO:0000313" key="5">
    <source>
        <dbReference type="EMBL" id="KAF2857728.1"/>
    </source>
</evidence>
<gene>
    <name evidence="5" type="ORF">K470DRAFT_260496</name>
</gene>
<dbReference type="OrthoDB" id="10255969at2759"/>
<keyword evidence="6" id="KW-1185">Reference proteome</keyword>
<dbReference type="SUPFAM" id="SSF52540">
    <property type="entry name" value="P-loop containing nucleoside triphosphate hydrolases"/>
    <property type="match status" value="2"/>
</dbReference>
<evidence type="ECO:0000256" key="1">
    <source>
        <dbReference type="ARBA" id="ARBA00022741"/>
    </source>
</evidence>
<protein>
    <submittedName>
        <fullName evidence="5">P-loop containing nucleoside triphosphate hydrolase protein</fullName>
    </submittedName>
</protein>
<dbReference type="EMBL" id="MU006029">
    <property type="protein sequence ID" value="KAF2857728.1"/>
    <property type="molecule type" value="Genomic_DNA"/>
</dbReference>
<dbReference type="SMART" id="SM00382">
    <property type="entry name" value="AAA"/>
    <property type="match status" value="2"/>
</dbReference>
<feature type="region of interest" description="Disordered" evidence="3">
    <location>
        <begin position="260"/>
        <end position="280"/>
    </location>
</feature>
<dbReference type="InterPro" id="IPR027417">
    <property type="entry name" value="P-loop_NTPase"/>
</dbReference>
<dbReference type="Gene3D" id="3.40.50.300">
    <property type="entry name" value="P-loop containing nucleotide triphosphate hydrolases"/>
    <property type="match status" value="2"/>
</dbReference>
<keyword evidence="2" id="KW-0067">ATP-binding</keyword>
<keyword evidence="5" id="KW-0378">Hydrolase</keyword>
<evidence type="ECO:0000259" key="4">
    <source>
        <dbReference type="PROSITE" id="PS50893"/>
    </source>
</evidence>
<feature type="domain" description="ABC transporter" evidence="4">
    <location>
        <begin position="289"/>
        <end position="571"/>
    </location>
</feature>
<dbReference type="PANTHER" id="PTHR43514">
    <property type="entry name" value="ABC TRANSPORTER I FAMILY MEMBER 10"/>
    <property type="match status" value="1"/>
</dbReference>
<organism evidence="5 6">
    <name type="scientific">Piedraia hortae CBS 480.64</name>
    <dbReference type="NCBI Taxonomy" id="1314780"/>
    <lineage>
        <taxon>Eukaryota</taxon>
        <taxon>Fungi</taxon>
        <taxon>Dikarya</taxon>
        <taxon>Ascomycota</taxon>
        <taxon>Pezizomycotina</taxon>
        <taxon>Dothideomycetes</taxon>
        <taxon>Dothideomycetidae</taxon>
        <taxon>Capnodiales</taxon>
        <taxon>Piedraiaceae</taxon>
        <taxon>Piedraia</taxon>
    </lineage>
</organism>
<dbReference type="PROSITE" id="PS50893">
    <property type="entry name" value="ABC_TRANSPORTER_2"/>
    <property type="match status" value="2"/>
</dbReference>
<evidence type="ECO:0000256" key="2">
    <source>
        <dbReference type="ARBA" id="ARBA00022840"/>
    </source>
</evidence>
<reference evidence="5" key="1">
    <citation type="journal article" date="2020" name="Stud. Mycol.">
        <title>101 Dothideomycetes genomes: a test case for predicting lifestyles and emergence of pathogens.</title>
        <authorList>
            <person name="Haridas S."/>
            <person name="Albert R."/>
            <person name="Binder M."/>
            <person name="Bloem J."/>
            <person name="Labutti K."/>
            <person name="Salamov A."/>
            <person name="Andreopoulos B."/>
            <person name="Baker S."/>
            <person name="Barry K."/>
            <person name="Bills G."/>
            <person name="Bluhm B."/>
            <person name="Cannon C."/>
            <person name="Castanera R."/>
            <person name="Culley D."/>
            <person name="Daum C."/>
            <person name="Ezra D."/>
            <person name="Gonzalez J."/>
            <person name="Henrissat B."/>
            <person name="Kuo A."/>
            <person name="Liang C."/>
            <person name="Lipzen A."/>
            <person name="Lutzoni F."/>
            <person name="Magnuson J."/>
            <person name="Mondo S."/>
            <person name="Nolan M."/>
            <person name="Ohm R."/>
            <person name="Pangilinan J."/>
            <person name="Park H.-J."/>
            <person name="Ramirez L."/>
            <person name="Alfaro M."/>
            <person name="Sun H."/>
            <person name="Tritt A."/>
            <person name="Yoshinaga Y."/>
            <person name="Zwiers L.-H."/>
            <person name="Turgeon B."/>
            <person name="Goodwin S."/>
            <person name="Spatafora J."/>
            <person name="Crous P."/>
            <person name="Grigoriev I."/>
        </authorList>
    </citation>
    <scope>NUCLEOTIDE SEQUENCE</scope>
    <source>
        <strain evidence="5">CBS 480.64</strain>
    </source>
</reference>
<evidence type="ECO:0000256" key="3">
    <source>
        <dbReference type="SAM" id="MobiDB-lite"/>
    </source>
</evidence>